<dbReference type="NCBIfam" id="NF033545">
    <property type="entry name" value="transpos_IS630"/>
    <property type="match status" value="1"/>
</dbReference>
<gene>
    <name evidence="3" type="ORF">QTN47_01410</name>
</gene>
<keyword evidence="4" id="KW-1185">Reference proteome</keyword>
<dbReference type="InterPro" id="IPR009057">
    <property type="entry name" value="Homeodomain-like_sf"/>
</dbReference>
<comment type="caution">
    <text evidence="3">The sequence shown here is derived from an EMBL/GenBank/DDBJ whole genome shotgun (WGS) entry which is preliminary data.</text>
</comment>
<dbReference type="RefSeq" id="WP_369327518.1">
    <property type="nucleotide sequence ID" value="NZ_JAULBC010000001.1"/>
</dbReference>
<protein>
    <submittedName>
        <fullName evidence="3">IS630 family transposase</fullName>
    </submittedName>
</protein>
<evidence type="ECO:0000256" key="1">
    <source>
        <dbReference type="SAM" id="Coils"/>
    </source>
</evidence>
<organism evidence="3 4">
    <name type="scientific">Danxiaibacter flavus</name>
    <dbReference type="NCBI Taxonomy" id="3049108"/>
    <lineage>
        <taxon>Bacteria</taxon>
        <taxon>Pseudomonadati</taxon>
        <taxon>Bacteroidota</taxon>
        <taxon>Chitinophagia</taxon>
        <taxon>Chitinophagales</taxon>
        <taxon>Chitinophagaceae</taxon>
        <taxon>Danxiaibacter</taxon>
    </lineage>
</organism>
<dbReference type="InterPro" id="IPR038717">
    <property type="entry name" value="Tc1-like_DDE_dom"/>
</dbReference>
<reference evidence="3 4" key="1">
    <citation type="submission" date="2023-07" db="EMBL/GenBank/DDBJ databases">
        <authorList>
            <person name="Lian W.-H."/>
        </authorList>
    </citation>
    <scope>NUCLEOTIDE SEQUENCE [LARGE SCALE GENOMIC DNA]</scope>
    <source>
        <strain evidence="3 4">SYSU DXS3180</strain>
    </source>
</reference>
<evidence type="ECO:0000313" key="4">
    <source>
        <dbReference type="Proteomes" id="UP001560573"/>
    </source>
</evidence>
<dbReference type="SUPFAM" id="SSF46689">
    <property type="entry name" value="Homeodomain-like"/>
    <property type="match status" value="1"/>
</dbReference>
<feature type="domain" description="Tc1-like transposase DDE" evidence="2">
    <location>
        <begin position="186"/>
        <end position="336"/>
    </location>
</feature>
<sequence>MIRYTIKLTKTEVEELTEIISKGTHTSQTFRTAYILLNCDEGKYSEKITNEQISKVLKVGMRTIDRVKKKFIEEGFESVLERRPTTRVYENKVDGDVEAKLVTLCCSEPPKGYAKWSLRLLADKMVELKYVESITHVTVGKRLKKNELKPWKVKGWVIPPQGNSEFVANMEAVLDVYKRPYDADFPVVCMDESPKQLIEELRPSTKMKPGQDARRDYEYVRHGVVNIFMANEPLKGNRMVKVTEFKTRKQWAAFMKWIADKQYPNAKRITLVMDNFKTHTASAFYETFEPAEAKRLWDRFEFVYTPKHGSWLNMAEIELHVLNGQCLNRHISTMRKIKEEVEAWESDRNNRNSKINWQFTNKDARIKLKKLYPSIYD</sequence>
<dbReference type="Pfam" id="PF13565">
    <property type="entry name" value="HTH_32"/>
    <property type="match status" value="1"/>
</dbReference>
<name>A0ABV3ZA79_9BACT</name>
<evidence type="ECO:0000313" key="3">
    <source>
        <dbReference type="EMBL" id="MEX6686129.1"/>
    </source>
</evidence>
<dbReference type="InterPro" id="IPR047655">
    <property type="entry name" value="Transpos_IS630-like"/>
</dbReference>
<feature type="coiled-coil region" evidence="1">
    <location>
        <begin position="327"/>
        <end position="354"/>
    </location>
</feature>
<dbReference type="Pfam" id="PF13358">
    <property type="entry name" value="DDE_3"/>
    <property type="match status" value="1"/>
</dbReference>
<dbReference type="Proteomes" id="UP001560573">
    <property type="component" value="Unassembled WGS sequence"/>
</dbReference>
<keyword evidence="1" id="KW-0175">Coiled coil</keyword>
<dbReference type="EMBL" id="JAULBC010000001">
    <property type="protein sequence ID" value="MEX6686129.1"/>
    <property type="molecule type" value="Genomic_DNA"/>
</dbReference>
<evidence type="ECO:0000259" key="2">
    <source>
        <dbReference type="Pfam" id="PF13358"/>
    </source>
</evidence>
<proteinExistence type="predicted"/>
<accession>A0ABV3ZA79</accession>